<accession>A0A318FSY7</accession>
<gene>
    <name evidence="1" type="ORF">DET57_114106</name>
</gene>
<evidence type="ECO:0000313" key="2">
    <source>
        <dbReference type="Proteomes" id="UP000247485"/>
    </source>
</evidence>
<sequence>MVIVDGKTRGDSPKKRTLFDLMICEKRNGIGMIKTKCYDENLTQQMDV</sequence>
<evidence type="ECO:0000313" key="1">
    <source>
        <dbReference type="EMBL" id="PXW42114.1"/>
    </source>
</evidence>
<dbReference type="AlphaFoldDB" id="A0A318FSY7"/>
<organism evidence="1 2">
    <name type="scientific">Klebsiella oxytoca</name>
    <dbReference type="NCBI Taxonomy" id="571"/>
    <lineage>
        <taxon>Bacteria</taxon>
        <taxon>Pseudomonadati</taxon>
        <taxon>Pseudomonadota</taxon>
        <taxon>Gammaproteobacteria</taxon>
        <taxon>Enterobacterales</taxon>
        <taxon>Enterobacteriaceae</taxon>
        <taxon>Klebsiella/Raoultella group</taxon>
        <taxon>Klebsiella</taxon>
    </lineage>
</organism>
<name>A0A318FSY7_KLEOX</name>
<dbReference type="Proteomes" id="UP000247485">
    <property type="component" value="Unassembled WGS sequence"/>
</dbReference>
<dbReference type="EMBL" id="QJJG01000014">
    <property type="protein sequence ID" value="PXW42114.1"/>
    <property type="molecule type" value="Genomic_DNA"/>
</dbReference>
<protein>
    <submittedName>
        <fullName evidence="1">Uncharacterized protein</fullName>
    </submittedName>
</protein>
<comment type="caution">
    <text evidence="1">The sequence shown here is derived from an EMBL/GenBank/DDBJ whole genome shotgun (WGS) entry which is preliminary data.</text>
</comment>
<proteinExistence type="predicted"/>
<reference evidence="1 2" key="1">
    <citation type="submission" date="2018-05" db="EMBL/GenBank/DDBJ databases">
        <title>Freshwater and sediment microbial communities from various areas in North America, analyzing microbe dynamics in response to fracking.</title>
        <authorList>
            <person name="Lamendella R."/>
        </authorList>
    </citation>
    <scope>NUCLEOTIDE SEQUENCE [LARGE SCALE GENOMIC DNA]</scope>
    <source>
        <strain evidence="1 2">67</strain>
    </source>
</reference>
<dbReference type="RefSeq" id="WP_181421845.1">
    <property type="nucleotide sequence ID" value="NZ_QJJG01000014.1"/>
</dbReference>